<dbReference type="Proteomes" id="UP000765509">
    <property type="component" value="Unassembled WGS sequence"/>
</dbReference>
<dbReference type="EMBL" id="AVOT02016103">
    <property type="protein sequence ID" value="MBW0501014.1"/>
    <property type="molecule type" value="Genomic_DNA"/>
</dbReference>
<protein>
    <recommendedName>
        <fullName evidence="1">Endonuclease/exonuclease/phosphatase domain-containing protein</fullName>
    </recommendedName>
</protein>
<dbReference type="AlphaFoldDB" id="A0A9Q3DD11"/>
<dbReference type="Gene3D" id="3.60.10.10">
    <property type="entry name" value="Endonuclease/exonuclease/phosphatase"/>
    <property type="match status" value="1"/>
</dbReference>
<dbReference type="OrthoDB" id="2505506at2759"/>
<sequence length="188" mass="21283">MLSLLNTKQANLALLIQEPWVYHHNLQPPTHNAWRRITPVNSPQTQENRARSCIYIRNFIPSRNITIREDNNKLLTSVLIEIGGENRLTLKSLYSPPTTFEGIDILKDSLNNNNPQHNPTIIAMDSNLNSKLWNTRGYNHVHPQAKDLIRICSSKGFKLCSPKGTPTFIQSTNVATTIDLFWANSAAV</sequence>
<accession>A0A9Q3DD11</accession>
<feature type="domain" description="Endonuclease/exonuclease/phosphatase" evidence="1">
    <location>
        <begin position="91"/>
        <end position="185"/>
    </location>
</feature>
<evidence type="ECO:0000313" key="2">
    <source>
        <dbReference type="EMBL" id="MBW0501014.1"/>
    </source>
</evidence>
<dbReference type="InterPro" id="IPR005135">
    <property type="entry name" value="Endo/exonuclease/phosphatase"/>
</dbReference>
<evidence type="ECO:0000313" key="3">
    <source>
        <dbReference type="Proteomes" id="UP000765509"/>
    </source>
</evidence>
<gene>
    <name evidence="2" type="ORF">O181_040729</name>
</gene>
<evidence type="ECO:0000259" key="1">
    <source>
        <dbReference type="Pfam" id="PF14529"/>
    </source>
</evidence>
<dbReference type="InterPro" id="IPR036691">
    <property type="entry name" value="Endo/exonu/phosph_ase_sf"/>
</dbReference>
<reference evidence="2" key="1">
    <citation type="submission" date="2021-03" db="EMBL/GenBank/DDBJ databases">
        <title>Draft genome sequence of rust myrtle Austropuccinia psidii MF-1, a brazilian biotype.</title>
        <authorList>
            <person name="Quecine M.C."/>
            <person name="Pachon D.M.R."/>
            <person name="Bonatelli M.L."/>
            <person name="Correr F.H."/>
            <person name="Franceschini L.M."/>
            <person name="Leite T.F."/>
            <person name="Margarido G.R.A."/>
            <person name="Almeida C.A."/>
            <person name="Ferrarezi J.A."/>
            <person name="Labate C.A."/>
        </authorList>
    </citation>
    <scope>NUCLEOTIDE SEQUENCE</scope>
    <source>
        <strain evidence="2">MF-1</strain>
    </source>
</reference>
<dbReference type="Pfam" id="PF14529">
    <property type="entry name" value="Exo_endo_phos_2"/>
    <property type="match status" value="1"/>
</dbReference>
<dbReference type="GO" id="GO:0003824">
    <property type="term" value="F:catalytic activity"/>
    <property type="evidence" value="ECO:0007669"/>
    <property type="project" value="InterPro"/>
</dbReference>
<dbReference type="SUPFAM" id="SSF56219">
    <property type="entry name" value="DNase I-like"/>
    <property type="match status" value="1"/>
</dbReference>
<comment type="caution">
    <text evidence="2">The sequence shown here is derived from an EMBL/GenBank/DDBJ whole genome shotgun (WGS) entry which is preliminary data.</text>
</comment>
<name>A0A9Q3DD11_9BASI</name>
<organism evidence="2 3">
    <name type="scientific">Austropuccinia psidii MF-1</name>
    <dbReference type="NCBI Taxonomy" id="1389203"/>
    <lineage>
        <taxon>Eukaryota</taxon>
        <taxon>Fungi</taxon>
        <taxon>Dikarya</taxon>
        <taxon>Basidiomycota</taxon>
        <taxon>Pucciniomycotina</taxon>
        <taxon>Pucciniomycetes</taxon>
        <taxon>Pucciniales</taxon>
        <taxon>Sphaerophragmiaceae</taxon>
        <taxon>Austropuccinia</taxon>
    </lineage>
</organism>
<proteinExistence type="predicted"/>
<keyword evidence="3" id="KW-1185">Reference proteome</keyword>